<keyword evidence="2" id="KW-1185">Reference proteome</keyword>
<name>A0ABQ3NW07_STRVG</name>
<dbReference type="Proteomes" id="UP000660554">
    <property type="component" value="Unassembled WGS sequence"/>
</dbReference>
<proteinExistence type="predicted"/>
<accession>A0ABQ3NW07</accession>
<gene>
    <name evidence="1" type="ORF">Scinn_64120</name>
</gene>
<comment type="caution">
    <text evidence="1">The sequence shown here is derived from an EMBL/GenBank/DDBJ whole genome shotgun (WGS) entry which is preliminary data.</text>
</comment>
<dbReference type="RefSeq" id="WP_159040067.1">
    <property type="nucleotide sequence ID" value="NZ_BMRU01000005.1"/>
</dbReference>
<organism evidence="1 2">
    <name type="scientific">Streptomyces virginiae</name>
    <name type="common">Streptomyces cinnamonensis</name>
    <dbReference type="NCBI Taxonomy" id="1961"/>
    <lineage>
        <taxon>Bacteria</taxon>
        <taxon>Bacillati</taxon>
        <taxon>Actinomycetota</taxon>
        <taxon>Actinomycetes</taxon>
        <taxon>Kitasatosporales</taxon>
        <taxon>Streptomycetaceae</taxon>
        <taxon>Streptomyces</taxon>
    </lineage>
</organism>
<reference evidence="2" key="1">
    <citation type="submission" date="2020-09" db="EMBL/GenBank/DDBJ databases">
        <title>Whole genome shotgun sequence of Streptomyces cinnamonensis NBRC 15873.</title>
        <authorList>
            <person name="Komaki H."/>
            <person name="Tamura T."/>
        </authorList>
    </citation>
    <scope>NUCLEOTIDE SEQUENCE [LARGE SCALE GENOMIC DNA]</scope>
    <source>
        <strain evidence="2">NBRC 15873</strain>
    </source>
</reference>
<dbReference type="EMBL" id="BNDV01000016">
    <property type="protein sequence ID" value="GHI16949.1"/>
    <property type="molecule type" value="Genomic_DNA"/>
</dbReference>
<sequence>MNSPLGESERSRSALAREILGRFAPLSWFRSQPEHHPRLGHVQIAHLGWRFSEPHDECKPVFEAVVRDAPRHVEWEFRAAKNWLILPARLSEESRRNGDHFSEALATVTEDQEFCILASKDMDLILRELDAVAPCASPTSDDPAV</sequence>
<dbReference type="GeneID" id="86955104"/>
<evidence type="ECO:0000313" key="1">
    <source>
        <dbReference type="EMBL" id="GHI16949.1"/>
    </source>
</evidence>
<protein>
    <submittedName>
        <fullName evidence="1">Uncharacterized protein</fullName>
    </submittedName>
</protein>
<evidence type="ECO:0000313" key="2">
    <source>
        <dbReference type="Proteomes" id="UP000660554"/>
    </source>
</evidence>